<dbReference type="EMBL" id="OP947225">
    <property type="protein sequence ID" value="WAX26244.1"/>
    <property type="molecule type" value="Genomic_DNA"/>
</dbReference>
<sequence length="99" mass="11431">MTVGRHCTNCKHHIDGYWNQECRKFSKEETRWEPVHGPYKYRNAVTCDDARSLNGLCGVQGKSFEASRWATLKDKFRWVYLLAPVAGFIVGHILARVFA</sequence>
<dbReference type="Proteomes" id="UP001211059">
    <property type="component" value="Segment"/>
</dbReference>
<keyword evidence="1" id="KW-0812">Transmembrane</keyword>
<evidence type="ECO:0000313" key="2">
    <source>
        <dbReference type="EMBL" id="WAX26244.1"/>
    </source>
</evidence>
<keyword evidence="3" id="KW-1185">Reference proteome</keyword>
<accession>A0AAF0AJ60</accession>
<protein>
    <submittedName>
        <fullName evidence="2">Uncharacterized protein</fullName>
    </submittedName>
</protein>
<evidence type="ECO:0000256" key="1">
    <source>
        <dbReference type="SAM" id="Phobius"/>
    </source>
</evidence>
<organism evidence="2 3">
    <name type="scientific">Ralstonia phage p2106</name>
    <dbReference type="NCBI Taxonomy" id="2998497"/>
    <lineage>
        <taxon>Viruses</taxon>
        <taxon>Duplodnaviria</taxon>
        <taxon>Heunggongvirae</taxon>
        <taxon>Uroviricota</taxon>
        <taxon>Caudoviricetes</taxon>
        <taxon>Autographivirales</taxon>
        <taxon>Autotranscriptaviridae</taxon>
        <taxon>Serkorvirus</taxon>
        <taxon>Serkorvirus p2106</taxon>
    </lineage>
</organism>
<reference evidence="2" key="1">
    <citation type="submission" date="2022-11" db="EMBL/GenBank/DDBJ databases">
        <authorList>
            <person name="Cui X."/>
            <person name="Liu Q."/>
        </authorList>
    </citation>
    <scope>NUCLEOTIDE SEQUENCE</scope>
</reference>
<name>A0AAF0AJ60_9CAUD</name>
<keyword evidence="1" id="KW-1133">Transmembrane helix</keyword>
<keyword evidence="1" id="KW-0472">Membrane</keyword>
<feature type="transmembrane region" description="Helical" evidence="1">
    <location>
        <begin position="78"/>
        <end position="98"/>
    </location>
</feature>
<proteinExistence type="predicted"/>
<evidence type="ECO:0000313" key="3">
    <source>
        <dbReference type="Proteomes" id="UP001211059"/>
    </source>
</evidence>